<protein>
    <recommendedName>
        <fullName evidence="5">Gfo/Idh/MocA-like oxidoreductase N-terminal domain-containing protein</fullName>
    </recommendedName>
</protein>
<evidence type="ECO:0000256" key="2">
    <source>
        <dbReference type="SAM" id="SignalP"/>
    </source>
</evidence>
<dbReference type="InParanoid" id="B7GA38"/>
<feature type="signal peptide" evidence="2">
    <location>
        <begin position="1"/>
        <end position="17"/>
    </location>
</feature>
<dbReference type="PANTHER" id="PTHR42840">
    <property type="entry name" value="NAD(P)-BINDING ROSSMANN-FOLD SUPERFAMILY PROTEIN-RELATED"/>
    <property type="match status" value="1"/>
</dbReference>
<evidence type="ECO:0008006" key="5">
    <source>
        <dbReference type="Google" id="ProtNLM"/>
    </source>
</evidence>
<dbReference type="HOGENOM" id="CLU_273799_0_0_1"/>
<dbReference type="SUPFAM" id="SSF51735">
    <property type="entry name" value="NAD(P)-binding Rossmann-fold domains"/>
    <property type="match status" value="1"/>
</dbReference>
<dbReference type="GeneID" id="7195464"/>
<dbReference type="InterPro" id="IPR036291">
    <property type="entry name" value="NAD(P)-bd_dom_sf"/>
</dbReference>
<reference evidence="4" key="2">
    <citation type="submission" date="2008-08" db="EMBL/GenBank/DDBJ databases">
        <authorList>
            <consortium name="Diatom Consortium"/>
            <person name="Grigoriev I."/>
            <person name="Grimwood J."/>
            <person name="Kuo A."/>
            <person name="Otillar R.P."/>
            <person name="Salamov A."/>
            <person name="Detter J.C."/>
            <person name="Lindquist E."/>
            <person name="Shapiro H."/>
            <person name="Lucas S."/>
            <person name="Glavina del Rio T."/>
            <person name="Pitluck S."/>
            <person name="Rokhsar D."/>
            <person name="Bowler C."/>
        </authorList>
    </citation>
    <scope>GENOME REANNOTATION</scope>
    <source>
        <strain evidence="4">CCAP 1055/1</strain>
    </source>
</reference>
<dbReference type="Proteomes" id="UP000000759">
    <property type="component" value="Chromosome 21"/>
</dbReference>
<feature type="chain" id="PRO_5002853052" description="Gfo/Idh/MocA-like oxidoreductase N-terminal domain-containing protein" evidence="2">
    <location>
        <begin position="18"/>
        <end position="1167"/>
    </location>
</feature>
<evidence type="ECO:0000256" key="1">
    <source>
        <dbReference type="ARBA" id="ARBA00023002"/>
    </source>
</evidence>
<dbReference type="PaxDb" id="2850-Phatr49287"/>
<evidence type="ECO:0000313" key="4">
    <source>
        <dbReference type="Proteomes" id="UP000000759"/>
    </source>
</evidence>
<proteinExistence type="predicted"/>
<dbReference type="Gene3D" id="3.40.50.720">
    <property type="entry name" value="NAD(P)-binding Rossmann-like Domain"/>
    <property type="match status" value="1"/>
</dbReference>
<organism evidence="3 4">
    <name type="scientific">Phaeodactylum tricornutum (strain CCAP 1055/1)</name>
    <dbReference type="NCBI Taxonomy" id="556484"/>
    <lineage>
        <taxon>Eukaryota</taxon>
        <taxon>Sar</taxon>
        <taxon>Stramenopiles</taxon>
        <taxon>Ochrophyta</taxon>
        <taxon>Bacillariophyta</taxon>
        <taxon>Bacillariophyceae</taxon>
        <taxon>Bacillariophycidae</taxon>
        <taxon>Naviculales</taxon>
        <taxon>Phaeodactylaceae</taxon>
        <taxon>Phaeodactylum</taxon>
    </lineage>
</organism>
<dbReference type="PANTHER" id="PTHR42840:SF3">
    <property type="entry name" value="BINDING ROSSMANN FOLD OXIDOREDUCTASE, PUTATIVE (AFU_ORTHOLOGUE AFUA_2G10240)-RELATED"/>
    <property type="match status" value="1"/>
</dbReference>
<sequence>MKFSAVILAAVFGTALAGKPQLSISVRDGSFAGLDGLDPTLSWEHSQKAGDLDISYGVAASARPTSDLASLPRSIWGMATGDISGWGVSARAEIDAQDMSSADLQIDANNADVDVAARLTASAGGAFSVRSAEITKGFDANGARVTVTPRMNLEENDRDVVINYSNDNTNVKLTASADNQEVTISQQVDGDNRIAPTINNQGDISVEWERRLSDDSSLTATLMPNDNLNVEWRDAAWTANVNMPIDGTNINGANVSIKRDLKPLFSPPSGHQPSTRPLRHAHDIHATMDTTRPLFVDTRRTSKIREPYPSDRIFQEHPGRLSSEYRTPRGVSWKNDPFTMRTLVLVCWCGWIGQAWAAGVAPVLGVGINSDAFRKGGSGALGALEPTLQWHSTGKGGAYLQVQDTELSAIPYSFWAKVKRNVSGWALSARADADSADLTALAVNLQAKSPTTSIQVRGTADTDDITIGLDSIKVSQKITGVAGTDLTVTPSYNLRSKRGNVQVNLALRDTALLIDAQRQKITVAQKVGPGQYLAPSVAANGDFELEYRQAVGRGAVTGTYKPNAYVNVYWEDGPWQASVKMPMEGLYQIQSRPKFNLRRTLDMDELKTHLSGNVVGMRDDGAGLGWQAMTVKRIRVESLIAEHDTVGVYCGGIDEWDASIVGKIHVDTSSSSGVYKHIFAGSLHLGEWIKLAPDTLSPTHSVTETTKVPDFGFTVEKDAAVRQDPNRRESSEPFLATQLDTTTTTNKTVLHYSGMKFSTRVRGVPTTVAVYTMLSLSRSTAFVARRIAFQGSSTRAVSTTSPLCAAKEGQAEVVLVGCGAPNRGMGWYHAVQMLEKKCPSASLDYVVEPWFMGAGGDSDAGKEFQEWADDAEQKHGVKFAVSLDDLPPPQAPRLALISGRTADNPRLLTESIAKGATCVYLEKPGAPTVTELQQMQKEAEDANVEVLMGYNKNVCKYVRKTREFAAKHPGSHVTFVSNNAYENTPESLGECFERNAEGMLKNMAIHELALLVSFYDVSVENIAEVTADKEFSSMQTLPGPSGKDYTDFDKIKFTIKTKNGNEVSVQADRCGGTDSFATVTDKDGSEVFRYYMPDEEDRAMVQELQTKYPTAMPYFFTQDPDYITVKERVAHHTVTGEEAEGVATIGVAVETLRVAEFLTPKLQEQLK</sequence>
<dbReference type="EMBL" id="CM000623">
    <property type="protein sequence ID" value="EEC44551.1"/>
    <property type="molecule type" value="Genomic_DNA"/>
</dbReference>
<dbReference type="GO" id="GO:0006740">
    <property type="term" value="P:NADPH regeneration"/>
    <property type="evidence" value="ECO:0007669"/>
    <property type="project" value="TreeGrafter"/>
</dbReference>
<dbReference type="OrthoDB" id="198798at2759"/>
<gene>
    <name evidence="3" type="ORF">PHATRDRAFT_49287</name>
</gene>
<dbReference type="AlphaFoldDB" id="B7GA38"/>
<evidence type="ECO:0000313" key="3">
    <source>
        <dbReference type="EMBL" id="EEC44551.1"/>
    </source>
</evidence>
<keyword evidence="1" id="KW-0560">Oxidoreductase</keyword>
<keyword evidence="2" id="KW-0732">Signal</keyword>
<dbReference type="RefSeq" id="XP_002183882.1">
    <property type="nucleotide sequence ID" value="XM_002183846.1"/>
</dbReference>
<name>B7GA38_PHATC</name>
<dbReference type="SMR" id="B7GA38"/>
<dbReference type="GO" id="GO:0016491">
    <property type="term" value="F:oxidoreductase activity"/>
    <property type="evidence" value="ECO:0007669"/>
    <property type="project" value="UniProtKB-KW"/>
</dbReference>
<dbReference type="KEGG" id="pti:PHATRDRAFT_49287"/>
<accession>B7GA38</accession>
<keyword evidence="4" id="KW-1185">Reference proteome</keyword>
<dbReference type="eggNOG" id="ENOG502SI74">
    <property type="taxonomic scope" value="Eukaryota"/>
</dbReference>
<reference evidence="3 4" key="1">
    <citation type="journal article" date="2008" name="Nature">
        <title>The Phaeodactylum genome reveals the evolutionary history of diatom genomes.</title>
        <authorList>
            <person name="Bowler C."/>
            <person name="Allen A.E."/>
            <person name="Badger J.H."/>
            <person name="Grimwood J."/>
            <person name="Jabbari K."/>
            <person name="Kuo A."/>
            <person name="Maheswari U."/>
            <person name="Martens C."/>
            <person name="Maumus F."/>
            <person name="Otillar R.P."/>
            <person name="Rayko E."/>
            <person name="Salamov A."/>
            <person name="Vandepoele K."/>
            <person name="Beszteri B."/>
            <person name="Gruber A."/>
            <person name="Heijde M."/>
            <person name="Katinka M."/>
            <person name="Mock T."/>
            <person name="Valentin K."/>
            <person name="Verret F."/>
            <person name="Berges J.A."/>
            <person name="Brownlee C."/>
            <person name="Cadoret J.P."/>
            <person name="Chiovitti A."/>
            <person name="Choi C.J."/>
            <person name="Coesel S."/>
            <person name="De Martino A."/>
            <person name="Detter J.C."/>
            <person name="Durkin C."/>
            <person name="Falciatore A."/>
            <person name="Fournet J."/>
            <person name="Haruta M."/>
            <person name="Huysman M.J."/>
            <person name="Jenkins B.D."/>
            <person name="Jiroutova K."/>
            <person name="Jorgensen R.E."/>
            <person name="Joubert Y."/>
            <person name="Kaplan A."/>
            <person name="Kroger N."/>
            <person name="Kroth P.G."/>
            <person name="La Roche J."/>
            <person name="Lindquist E."/>
            <person name="Lommer M."/>
            <person name="Martin-Jezequel V."/>
            <person name="Lopez P.J."/>
            <person name="Lucas S."/>
            <person name="Mangogna M."/>
            <person name="McGinnis K."/>
            <person name="Medlin L.K."/>
            <person name="Montsant A."/>
            <person name="Oudot-Le Secq M.P."/>
            <person name="Napoli C."/>
            <person name="Obornik M."/>
            <person name="Parker M.S."/>
            <person name="Petit J.L."/>
            <person name="Porcel B.M."/>
            <person name="Poulsen N."/>
            <person name="Robison M."/>
            <person name="Rychlewski L."/>
            <person name="Rynearson T.A."/>
            <person name="Schmutz J."/>
            <person name="Shapiro H."/>
            <person name="Siaut M."/>
            <person name="Stanley M."/>
            <person name="Sussman M.R."/>
            <person name="Taylor A.R."/>
            <person name="Vardi A."/>
            <person name="von Dassow P."/>
            <person name="Vyverman W."/>
            <person name="Willis A."/>
            <person name="Wyrwicz L.S."/>
            <person name="Rokhsar D.S."/>
            <person name="Weissenbach J."/>
            <person name="Armbrust E.V."/>
            <person name="Green B.R."/>
            <person name="Van de Peer Y."/>
            <person name="Grigoriev I.V."/>
        </authorList>
    </citation>
    <scope>NUCLEOTIDE SEQUENCE [LARGE SCALE GENOMIC DNA]</scope>
    <source>
        <strain evidence="3 4">CCAP 1055/1</strain>
    </source>
</reference>
<dbReference type="GO" id="GO:0005737">
    <property type="term" value="C:cytoplasm"/>
    <property type="evidence" value="ECO:0007669"/>
    <property type="project" value="TreeGrafter"/>
</dbReference>